<evidence type="ECO:0000313" key="1">
    <source>
        <dbReference type="EMBL" id="ABE42492.1"/>
    </source>
</evidence>
<dbReference type="PDB" id="3UM9">
    <property type="method" value="X-ray"/>
    <property type="resolution" value="2.19 A"/>
    <property type="chains" value="A/B=1-229"/>
</dbReference>
<name>A0ACD6B890_POLSJ</name>
<gene>
    <name evidence="1" type="ordered locus">Bpro_0530</name>
</gene>
<keyword evidence="2" id="KW-0002">3D-structure</keyword>
<dbReference type="EC" id="3.8.1.2" evidence="1"/>
<sequence length="229" mass="25447">MHAIKAVVFDLYGTLYDVYSVRTSCERIFPGQGEMVSKMWRQKQLEYTWMRTLMGQYQDFESATLDALRYTCGSLGLALDADGEAHLCSEYLSLTPFADVPQALQQLRAAGLKTAILSNGSRHSIRQVVGNSGLTNSFDHLISVDEVRLFKPHQKVYELAMDTLHLGESEILFVSCNSWDATGAKYFGYPVCWINRSNGVFDQLGVVPDIVVSDVGVLASRFSPVDEAA</sequence>
<accession>Q12G50</accession>
<reference evidence="2" key="2">
    <citation type="submission" date="2011-11" db="PDB data bank">
        <title>Structural adaptations of L-2-haloacid dehalogenases that enable hydrolytic defluorination.</title>
        <authorList>
            <person name="Chan P.W.Y."/>
            <person name="To T.K.W."/>
            <person name="Petit P."/>
            <person name="Tran C."/>
            <person name="Waelti M."/>
            <person name="Savchenko A."/>
            <person name="Yakunin A.F."/>
            <person name="Edwards E.A."/>
            <person name="Pai E.F."/>
        </authorList>
    </citation>
    <scope>X-RAY CRYSTALLOGRAPHY (2.19 ANGSTROMS) OF 1-229</scope>
</reference>
<proteinExistence type="evidence at protein level"/>
<accession>A0ACD6B890</accession>
<keyword evidence="1" id="KW-0378">Hydrolase</keyword>
<dbReference type="EMBL" id="CP000316">
    <property type="protein sequence ID" value="ABE42492.1"/>
    <property type="molecule type" value="Genomic_DNA"/>
</dbReference>
<reference evidence="1" key="1">
    <citation type="submission" date="2006-04" db="EMBL/GenBank/DDBJ databases">
        <title>Complete sequence of chromosome of Polaromonas sp. JS666.</title>
        <authorList>
            <consortium name="US DOE Joint Genome Institute"/>
            <person name="Copeland A."/>
            <person name="Lucas S."/>
            <person name="Lapidus A."/>
            <person name="Barry K."/>
            <person name="Detter J.C."/>
            <person name="Glavina del Rio T."/>
            <person name="Hammon N."/>
            <person name="Israni S."/>
            <person name="Dalin E."/>
            <person name="Tice H."/>
            <person name="Pitluck S."/>
            <person name="Brettin T."/>
            <person name="Bruce D."/>
            <person name="Han C."/>
            <person name="Tapia R."/>
            <person name="Munk A.C."/>
            <person name="Gilna P."/>
            <person name="Schmutz J."/>
            <person name="Larimer F."/>
            <person name="Land M."/>
            <person name="Hauser L."/>
            <person name="Kyrpides N."/>
            <person name="Anderson I."/>
            <person name="Richardson P."/>
        </authorList>
    </citation>
    <scope>NUCLEOTIDE SEQUENCE</scope>
    <source>
        <strain evidence="1">JS666</strain>
    </source>
</reference>
<evidence type="ECO:0007829" key="2">
    <source>
        <dbReference type="PDB" id="3UM9"/>
    </source>
</evidence>
<organism evidence="1">
    <name type="scientific">Polaromonas sp. (strain JS666 / ATCC BAA-500)</name>
    <dbReference type="NCBI Taxonomy" id="296591"/>
    <lineage>
        <taxon>Bacteria</taxon>
        <taxon>Pseudomonadati</taxon>
        <taxon>Pseudomonadota</taxon>
        <taxon>Betaproteobacteria</taxon>
        <taxon>Burkholderiales</taxon>
        <taxon>Comamonadaceae</taxon>
        <taxon>Polaromonas</taxon>
    </lineage>
</organism>
<protein>
    <submittedName>
        <fullName evidence="1">Haloacid dehalogenase, type II</fullName>
        <ecNumber evidence="1">3.8.1.2</ecNumber>
    </submittedName>
</protein>